<evidence type="ECO:0000256" key="1">
    <source>
        <dbReference type="ARBA" id="ARBA00022555"/>
    </source>
</evidence>
<dbReference type="KEGG" id="abat:CFX1CAM_1564"/>
<evidence type="ECO:0000256" key="3">
    <source>
        <dbReference type="ARBA" id="ARBA00022694"/>
    </source>
</evidence>
<keyword evidence="2 10" id="KW-0808">Transferase</keyword>
<dbReference type="CDD" id="cd01998">
    <property type="entry name" value="MnmA_TRMU-like"/>
    <property type="match status" value="1"/>
</dbReference>
<gene>
    <name evidence="10 13" type="primary">mnmA</name>
    <name evidence="13" type="ORF">CFX1CAM_1564</name>
</gene>
<dbReference type="Gene3D" id="3.40.50.620">
    <property type="entry name" value="HUPs"/>
    <property type="match status" value="1"/>
</dbReference>
<dbReference type="Pfam" id="PF20259">
    <property type="entry name" value="tRNA_Me_trans_M"/>
    <property type="match status" value="1"/>
</dbReference>
<comment type="similarity">
    <text evidence="10">Belongs to the MnmA/TRMU family.</text>
</comment>
<reference evidence="14" key="1">
    <citation type="submission" date="2017-05" db="EMBL/GenBank/DDBJ databases">
        <authorList>
            <person name="Kirkegaard R."/>
            <person name="Mcilroy J S."/>
        </authorList>
    </citation>
    <scope>NUCLEOTIDE SEQUENCE [LARGE SCALE GENOMIC DNA]</scope>
</reference>
<dbReference type="OrthoDB" id="9800696at2"/>
<dbReference type="PANTHER" id="PTHR11933">
    <property type="entry name" value="TRNA 5-METHYLAMINOMETHYL-2-THIOURIDYLATE -METHYLTRANSFERASE"/>
    <property type="match status" value="1"/>
</dbReference>
<comment type="caution">
    <text evidence="10">Lacks conserved residue(s) required for the propagation of feature annotation.</text>
</comment>
<feature type="disulfide bond" description="Alternate" evidence="10">
    <location>
        <begin position="102"/>
        <end position="199"/>
    </location>
</feature>
<dbReference type="Pfam" id="PF03054">
    <property type="entry name" value="tRNA_Me_trans"/>
    <property type="match status" value="1"/>
</dbReference>
<dbReference type="PANTHER" id="PTHR11933:SF5">
    <property type="entry name" value="MITOCHONDRIAL TRNA-SPECIFIC 2-THIOURIDYLASE 1"/>
    <property type="match status" value="1"/>
</dbReference>
<name>A0A1Y6K7R0_9CHLR</name>
<dbReference type="InterPro" id="IPR014729">
    <property type="entry name" value="Rossmann-like_a/b/a_fold"/>
</dbReference>
<keyword evidence="5 10" id="KW-0067">ATP-binding</keyword>
<keyword evidence="7 10" id="KW-1015">Disulfide bond</keyword>
<keyword evidence="4 10" id="KW-0547">Nucleotide-binding</keyword>
<dbReference type="GO" id="GO:0005524">
    <property type="term" value="F:ATP binding"/>
    <property type="evidence" value="ECO:0007669"/>
    <property type="project" value="UniProtKB-KW"/>
</dbReference>
<keyword evidence="10" id="KW-0963">Cytoplasm</keyword>
<evidence type="ECO:0000256" key="9">
    <source>
        <dbReference type="ARBA" id="ARBA00056575"/>
    </source>
</evidence>
<evidence type="ECO:0000256" key="5">
    <source>
        <dbReference type="ARBA" id="ARBA00022840"/>
    </source>
</evidence>
<evidence type="ECO:0000256" key="4">
    <source>
        <dbReference type="ARBA" id="ARBA00022741"/>
    </source>
</evidence>
<dbReference type="GO" id="GO:0002143">
    <property type="term" value="P:tRNA wobble position uridine thiolation"/>
    <property type="evidence" value="ECO:0007669"/>
    <property type="project" value="TreeGrafter"/>
</dbReference>
<feature type="site" description="Interaction with tRNA" evidence="10">
    <location>
        <position position="338"/>
    </location>
</feature>
<dbReference type="HAMAP" id="MF_00144">
    <property type="entry name" value="tRNA_thiouridyl_MnmA"/>
    <property type="match status" value="1"/>
</dbReference>
<dbReference type="AlphaFoldDB" id="A0A1Y6K7R0"/>
<evidence type="ECO:0000256" key="7">
    <source>
        <dbReference type="ARBA" id="ARBA00023157"/>
    </source>
</evidence>
<dbReference type="GO" id="GO:0103016">
    <property type="term" value="F:tRNA-uridine 2-sulfurtransferase activity"/>
    <property type="evidence" value="ECO:0007669"/>
    <property type="project" value="UniProtKB-EC"/>
</dbReference>
<evidence type="ECO:0000256" key="10">
    <source>
        <dbReference type="HAMAP-Rule" id="MF_00144"/>
    </source>
</evidence>
<feature type="binding site" evidence="10">
    <location>
        <position position="126"/>
    </location>
    <ligand>
        <name>ATP</name>
        <dbReference type="ChEBI" id="CHEBI:30616"/>
    </ligand>
</feature>
<feature type="domain" description="tRNA-specific 2-thiouridylase MnmA-like central" evidence="12">
    <location>
        <begin position="208"/>
        <end position="271"/>
    </location>
</feature>
<dbReference type="InterPro" id="IPR023382">
    <property type="entry name" value="MnmA-like_central_sf"/>
</dbReference>
<dbReference type="NCBIfam" id="NF001138">
    <property type="entry name" value="PRK00143.1"/>
    <property type="match status" value="1"/>
</dbReference>
<keyword evidence="6 10" id="KW-0694">RNA-binding</keyword>
<feature type="binding site" evidence="10">
    <location>
        <position position="36"/>
    </location>
    <ligand>
        <name>ATP</name>
        <dbReference type="ChEBI" id="CHEBI:30616"/>
    </ligand>
</feature>
<dbReference type="GO" id="GO:0000049">
    <property type="term" value="F:tRNA binding"/>
    <property type="evidence" value="ECO:0007669"/>
    <property type="project" value="UniProtKB-KW"/>
</dbReference>
<feature type="site" description="Interaction with tRNA" evidence="10">
    <location>
        <position position="127"/>
    </location>
</feature>
<evidence type="ECO:0000259" key="12">
    <source>
        <dbReference type="Pfam" id="PF20259"/>
    </source>
</evidence>
<comment type="function">
    <text evidence="9 10">Catalyzes the 2-thiolation of uridine at the wobble position (U34) of tRNA, leading to the formation of s(2)U34.</text>
</comment>
<feature type="active site" description="Cysteine persulfide intermediate" evidence="10">
    <location>
        <position position="199"/>
    </location>
</feature>
<dbReference type="GO" id="GO:0005737">
    <property type="term" value="C:cytoplasm"/>
    <property type="evidence" value="ECO:0007669"/>
    <property type="project" value="UniProtKB-SubCell"/>
</dbReference>
<evidence type="ECO:0000313" key="14">
    <source>
        <dbReference type="Proteomes" id="UP000195514"/>
    </source>
</evidence>
<evidence type="ECO:0000256" key="8">
    <source>
        <dbReference type="ARBA" id="ARBA00051542"/>
    </source>
</evidence>
<dbReference type="InterPro" id="IPR046884">
    <property type="entry name" value="MnmA-like_central"/>
</dbReference>
<evidence type="ECO:0000256" key="2">
    <source>
        <dbReference type="ARBA" id="ARBA00022679"/>
    </source>
</evidence>
<sequence length="358" mass="39826">MKSVKHVYVALSGGVDSAVAAVRLLEAGYRVTAIFMQTWHDPHARTVADSELEQAEVAASTAKKIGVPFICLDVREKFYRVVIRSFIEQYLSGLTPNPCLFCNPQIKWGLLQEYALDQGADYFATGHYARLKPTTNGKVELFRGFDRGKDQSYVLAMLSQHQLSRSLLPLGDLTKADVRRLAGALNLSVAGQKESQDLCFLRNEDYRAFLQRHAPEAAAPGEIVNLAGEVLGEHQGLAFYTIGQRRGIRIAASEPYFVIDKDAQTNRLIVGYAKDAGNKHLQTARSNWISGLPPEEGGQYQVMIRYRANPVSAKLKEASMDEFRLEFNQPLRGITPGQFAVLYQDEVCLGGGIIKRTW</sequence>
<keyword evidence="14" id="KW-1185">Reference proteome</keyword>
<feature type="domain" description="tRNA-specific 2-thiouridylase MnmA-like C-terminal" evidence="11">
    <location>
        <begin position="279"/>
        <end position="354"/>
    </location>
</feature>
<feature type="binding site" evidence="10">
    <location>
        <begin position="10"/>
        <end position="17"/>
    </location>
    <ligand>
        <name>ATP</name>
        <dbReference type="ChEBI" id="CHEBI:30616"/>
    </ligand>
</feature>
<feature type="active site" description="Nucleophile" evidence="10">
    <location>
        <position position="102"/>
    </location>
</feature>
<accession>A0A1Y6K7R0</accession>
<feature type="region of interest" description="Interaction with tRNA" evidence="10">
    <location>
        <begin position="305"/>
        <end position="306"/>
    </location>
</feature>
<dbReference type="RefSeq" id="WP_087862455.1">
    <property type="nucleotide sequence ID" value="NZ_LT859958.1"/>
</dbReference>
<protein>
    <recommendedName>
        <fullName evidence="10">tRNA-specific 2-thiouridylase MnmA</fullName>
        <ecNumber evidence="10">2.8.1.13</ecNumber>
    </recommendedName>
</protein>
<dbReference type="Gene3D" id="2.30.30.280">
    <property type="entry name" value="Adenine nucleotide alpha hydrolases-like domains"/>
    <property type="match status" value="1"/>
</dbReference>
<evidence type="ECO:0000256" key="6">
    <source>
        <dbReference type="ARBA" id="ARBA00022884"/>
    </source>
</evidence>
<keyword evidence="3 10" id="KW-0819">tRNA processing</keyword>
<comment type="subcellular location">
    <subcellularLocation>
        <location evidence="10">Cytoplasm</location>
    </subcellularLocation>
</comment>
<dbReference type="FunFam" id="2.30.30.280:FF:000001">
    <property type="entry name" value="tRNA-specific 2-thiouridylase MnmA"/>
    <property type="match status" value="1"/>
</dbReference>
<comment type="catalytic activity">
    <reaction evidence="8 10">
        <text>S-sulfanyl-L-cysteinyl-[protein] + uridine(34) in tRNA + AH2 + ATP = 2-thiouridine(34) in tRNA + L-cysteinyl-[protein] + A + AMP + diphosphate + H(+)</text>
        <dbReference type="Rhea" id="RHEA:47032"/>
        <dbReference type="Rhea" id="RHEA-COMP:10131"/>
        <dbReference type="Rhea" id="RHEA-COMP:11726"/>
        <dbReference type="Rhea" id="RHEA-COMP:11727"/>
        <dbReference type="Rhea" id="RHEA-COMP:11728"/>
        <dbReference type="ChEBI" id="CHEBI:13193"/>
        <dbReference type="ChEBI" id="CHEBI:15378"/>
        <dbReference type="ChEBI" id="CHEBI:17499"/>
        <dbReference type="ChEBI" id="CHEBI:29950"/>
        <dbReference type="ChEBI" id="CHEBI:30616"/>
        <dbReference type="ChEBI" id="CHEBI:33019"/>
        <dbReference type="ChEBI" id="CHEBI:61963"/>
        <dbReference type="ChEBI" id="CHEBI:65315"/>
        <dbReference type="ChEBI" id="CHEBI:87170"/>
        <dbReference type="ChEBI" id="CHEBI:456215"/>
        <dbReference type="EC" id="2.8.1.13"/>
    </reaction>
</comment>
<proteinExistence type="inferred from homology"/>
<evidence type="ECO:0000259" key="11">
    <source>
        <dbReference type="Pfam" id="PF20258"/>
    </source>
</evidence>
<dbReference type="Gene3D" id="2.40.30.10">
    <property type="entry name" value="Translation factors"/>
    <property type="match status" value="1"/>
</dbReference>
<dbReference type="Proteomes" id="UP000195514">
    <property type="component" value="Chromosome I"/>
</dbReference>
<dbReference type="EC" id="2.8.1.13" evidence="10"/>
<dbReference type="SUPFAM" id="SSF52402">
    <property type="entry name" value="Adenine nucleotide alpha hydrolases-like"/>
    <property type="match status" value="1"/>
</dbReference>
<dbReference type="EMBL" id="LT859958">
    <property type="protein sequence ID" value="SMX54629.1"/>
    <property type="molecule type" value="Genomic_DNA"/>
</dbReference>
<keyword evidence="1 10" id="KW-0820">tRNA-binding</keyword>
<dbReference type="InterPro" id="IPR046885">
    <property type="entry name" value="MnmA-like_C"/>
</dbReference>
<dbReference type="InterPro" id="IPR004506">
    <property type="entry name" value="MnmA-like"/>
</dbReference>
<evidence type="ECO:0000313" key="13">
    <source>
        <dbReference type="EMBL" id="SMX54629.1"/>
    </source>
</evidence>
<dbReference type="Pfam" id="PF20258">
    <property type="entry name" value="tRNA_Me_trans_C"/>
    <property type="match status" value="1"/>
</dbReference>
<dbReference type="NCBIfam" id="TIGR00420">
    <property type="entry name" value="trmU"/>
    <property type="match status" value="1"/>
</dbReference>
<organism evidence="13 14">
    <name type="scientific">Candidatus Brevifilum fermentans</name>
    <dbReference type="NCBI Taxonomy" id="1986204"/>
    <lineage>
        <taxon>Bacteria</taxon>
        <taxon>Bacillati</taxon>
        <taxon>Chloroflexota</taxon>
        <taxon>Anaerolineae</taxon>
        <taxon>Anaerolineales</taxon>
        <taxon>Anaerolineaceae</taxon>
        <taxon>Candidatus Brevifilum</taxon>
    </lineage>
</organism>
<feature type="region of interest" description="Interaction with tRNA" evidence="10">
    <location>
        <begin position="149"/>
        <end position="151"/>
    </location>
</feature>